<feature type="compositionally biased region" description="Low complexity" evidence="1">
    <location>
        <begin position="227"/>
        <end position="239"/>
    </location>
</feature>
<proteinExistence type="predicted"/>
<name>A0A830HXF1_9CHLO</name>
<accession>A0A830HXF1</accession>
<feature type="compositionally biased region" description="Low complexity" evidence="1">
    <location>
        <begin position="26"/>
        <end position="40"/>
    </location>
</feature>
<evidence type="ECO:0000313" key="3">
    <source>
        <dbReference type="Proteomes" id="UP000660262"/>
    </source>
</evidence>
<dbReference type="EMBL" id="BNJQ01000035">
    <property type="protein sequence ID" value="GHP11648.1"/>
    <property type="molecule type" value="Genomic_DNA"/>
</dbReference>
<feature type="region of interest" description="Disordered" evidence="1">
    <location>
        <begin position="322"/>
        <end position="389"/>
    </location>
</feature>
<reference evidence="2" key="1">
    <citation type="submission" date="2020-10" db="EMBL/GenBank/DDBJ databases">
        <title>Unveiling of a novel bifunctional photoreceptor, Dualchrome1, isolated from a cosmopolitan green alga.</title>
        <authorList>
            <person name="Suzuki S."/>
            <person name="Kawachi M."/>
        </authorList>
    </citation>
    <scope>NUCLEOTIDE SEQUENCE</scope>
    <source>
        <strain evidence="2">NIES 2893</strain>
    </source>
</reference>
<feature type="compositionally biased region" description="Basic and acidic residues" evidence="1">
    <location>
        <begin position="241"/>
        <end position="254"/>
    </location>
</feature>
<sequence length="475" mass="51005">MMAVKRENSPGPWEEEPEERPSHLVAAAAAAATAAAATSAGQQQVQGPVPTLAEATARRNKKRNDPRNFAGDGAGGASEVKQGHDNSGQTSATSSPTGQTSATSSPTIRSPRHPSSRRGSLNAQAVDDATRSAATILEDNNDDDAHAQPVLAAAAQPGGIHPEQLRQQLARLEENLHNNVTDDVDIDNDDLFANGGRHTVHAAVSNWYSDDAVAAAREEDDTTFPQSLPTLTPRSPMSPTRRREASHDDVEHDSLLGPPRQRMRTSAELHGMSPELSHQTQATEQMVGADPSHEMSGLSDEDTIGADVTMHLLSQHAAALRNIVAPPPPPPPPPTTGREMLPPPPPPPQLPVTSPESETTGASARRGHTVTMRRHEENNESPSESATRISMREQRLNAANTRMNRHVMEQRMAIRDIEDALSGAEMGLRILNLEDSATPGPESRINALRIEQMLDACQLEDMTLNRIAGIVSINQ</sequence>
<feature type="compositionally biased region" description="Pro residues" evidence="1">
    <location>
        <begin position="325"/>
        <end position="350"/>
    </location>
</feature>
<comment type="caution">
    <text evidence="2">The sequence shown here is derived from an EMBL/GenBank/DDBJ whole genome shotgun (WGS) entry which is preliminary data.</text>
</comment>
<gene>
    <name evidence="2" type="ORF">PPROV_001037600</name>
</gene>
<evidence type="ECO:0000256" key="1">
    <source>
        <dbReference type="SAM" id="MobiDB-lite"/>
    </source>
</evidence>
<dbReference type="Proteomes" id="UP000660262">
    <property type="component" value="Unassembled WGS sequence"/>
</dbReference>
<protein>
    <submittedName>
        <fullName evidence="2">Uncharacterized protein</fullName>
    </submittedName>
</protein>
<dbReference type="AlphaFoldDB" id="A0A830HXF1"/>
<keyword evidence="3" id="KW-1185">Reference proteome</keyword>
<feature type="region of interest" description="Disordered" evidence="1">
    <location>
        <begin position="218"/>
        <end position="285"/>
    </location>
</feature>
<feature type="region of interest" description="Disordered" evidence="1">
    <location>
        <begin position="1"/>
        <end position="126"/>
    </location>
</feature>
<feature type="compositionally biased region" description="Polar residues" evidence="1">
    <location>
        <begin position="85"/>
        <end position="103"/>
    </location>
</feature>
<organism evidence="2 3">
    <name type="scientific">Pycnococcus provasolii</name>
    <dbReference type="NCBI Taxonomy" id="41880"/>
    <lineage>
        <taxon>Eukaryota</taxon>
        <taxon>Viridiplantae</taxon>
        <taxon>Chlorophyta</taxon>
        <taxon>Pseudoscourfieldiophyceae</taxon>
        <taxon>Pseudoscourfieldiales</taxon>
        <taxon>Pycnococcaceae</taxon>
        <taxon>Pycnococcus</taxon>
    </lineage>
</organism>
<evidence type="ECO:0000313" key="2">
    <source>
        <dbReference type="EMBL" id="GHP11648.1"/>
    </source>
</evidence>